<dbReference type="Proteomes" id="UP000243053">
    <property type="component" value="Unassembled WGS sequence"/>
</dbReference>
<feature type="chain" id="PRO_5011988926" description="Ice-binding protein C-terminal domain-containing protein" evidence="1">
    <location>
        <begin position="25"/>
        <end position="245"/>
    </location>
</feature>
<evidence type="ECO:0000313" key="4">
    <source>
        <dbReference type="Proteomes" id="UP000243053"/>
    </source>
</evidence>
<protein>
    <recommendedName>
        <fullName evidence="2">Ice-binding protein C-terminal domain-containing protein</fullName>
    </recommendedName>
</protein>
<organism evidence="3 4">
    <name type="scientific">Colwellia psychrerythraea</name>
    <name type="common">Vibrio psychroerythus</name>
    <dbReference type="NCBI Taxonomy" id="28229"/>
    <lineage>
        <taxon>Bacteria</taxon>
        <taxon>Pseudomonadati</taxon>
        <taxon>Pseudomonadota</taxon>
        <taxon>Gammaproteobacteria</taxon>
        <taxon>Alteromonadales</taxon>
        <taxon>Colwelliaceae</taxon>
        <taxon>Colwellia</taxon>
    </lineage>
</organism>
<feature type="signal peptide" evidence="1">
    <location>
        <begin position="1"/>
        <end position="24"/>
    </location>
</feature>
<proteinExistence type="predicted"/>
<dbReference type="AlphaFoldDB" id="A0A1Y5EII8"/>
<dbReference type="NCBIfam" id="TIGR02595">
    <property type="entry name" value="PEP_CTERM"/>
    <property type="match status" value="1"/>
</dbReference>
<dbReference type="EMBL" id="MAAF01000040">
    <property type="protein sequence ID" value="OUR82329.1"/>
    <property type="molecule type" value="Genomic_DNA"/>
</dbReference>
<feature type="domain" description="Ice-binding protein C-terminal" evidence="2">
    <location>
        <begin position="222"/>
        <end position="243"/>
    </location>
</feature>
<evidence type="ECO:0000256" key="1">
    <source>
        <dbReference type="SAM" id="SignalP"/>
    </source>
</evidence>
<reference evidence="4" key="1">
    <citation type="journal article" date="2017" name="Proc. Natl. Acad. Sci. U.S.A.">
        <title>Simulation of Deepwater Horizon oil plume reveals substrate specialization within a complex community of hydrocarbon degraders.</title>
        <authorList>
            <person name="Hu P."/>
            <person name="Dubinsky E.A."/>
            <person name="Probst A.J."/>
            <person name="Wang J."/>
            <person name="Sieber C.M.K."/>
            <person name="Tom L.M."/>
            <person name="Gardinali P."/>
            <person name="Banfield J.F."/>
            <person name="Atlas R.M."/>
            <person name="Andersen G.L."/>
        </authorList>
    </citation>
    <scope>NUCLEOTIDE SEQUENCE [LARGE SCALE GENOMIC DNA]</scope>
</reference>
<gene>
    <name evidence="3" type="ORF">A9Q75_06340</name>
</gene>
<dbReference type="InterPro" id="IPR013424">
    <property type="entry name" value="Ice-binding_C"/>
</dbReference>
<accession>A0A1Y5EII8</accession>
<keyword evidence="1" id="KW-0732">Signal</keyword>
<dbReference type="Pfam" id="PF07589">
    <property type="entry name" value="PEP-CTERM"/>
    <property type="match status" value="1"/>
</dbReference>
<sequence length="245" mass="25695">MRTLTKFTSTLFLALASFSYTAQASLIFELDTNFSNATTPLGNAPWLRATFETQNATTVRLTMDSLLQDSSEFVDGGQGWFFNLNPIFDAANLGFNQVSFSGISAAGAGGVVINTGIDFTNADGGGLYDIQFDLVGAPPADRFGMGSQLVYDITLAGGLTELDFDFSSSPQGGNGIWKSAAHVQGITDANGRPELSSYIGADSGIICNDPDGCDGGGPPTEVPEPSVLFLLGSALLALSLRKKTY</sequence>
<evidence type="ECO:0000313" key="3">
    <source>
        <dbReference type="EMBL" id="OUR82329.1"/>
    </source>
</evidence>
<evidence type="ECO:0000259" key="2">
    <source>
        <dbReference type="Pfam" id="PF07589"/>
    </source>
</evidence>
<comment type="caution">
    <text evidence="3">The sequence shown here is derived from an EMBL/GenBank/DDBJ whole genome shotgun (WGS) entry which is preliminary data.</text>
</comment>
<name>A0A1Y5EII8_COLPS</name>